<feature type="transmembrane region" description="Helical" evidence="1">
    <location>
        <begin position="33"/>
        <end position="52"/>
    </location>
</feature>
<sequence length="54" mass="6368">MKWTYLCKWILAILVVVGLFYLHLQANFIPKEILPFVGIILIVVMLKIFQGYEK</sequence>
<keyword evidence="1" id="KW-1133">Transmembrane helix</keyword>
<proteinExistence type="predicted"/>
<protein>
    <submittedName>
        <fullName evidence="2">Uncharacterized protein</fullName>
    </submittedName>
</protein>
<evidence type="ECO:0000256" key="1">
    <source>
        <dbReference type="SAM" id="Phobius"/>
    </source>
</evidence>
<evidence type="ECO:0000313" key="3">
    <source>
        <dbReference type="Proteomes" id="UP000183504"/>
    </source>
</evidence>
<dbReference type="Proteomes" id="UP000183504">
    <property type="component" value="Unassembled WGS sequence"/>
</dbReference>
<keyword evidence="1" id="KW-0472">Membrane</keyword>
<feature type="transmembrane region" description="Helical" evidence="1">
    <location>
        <begin position="6"/>
        <end position="24"/>
    </location>
</feature>
<dbReference type="EMBL" id="CDMW01000001">
    <property type="protein sequence ID" value="CEL89453.1"/>
    <property type="molecule type" value="Genomic_DNA"/>
</dbReference>
<dbReference type="RefSeq" id="WP_002898608.1">
    <property type="nucleotide sequence ID" value="NZ_CDMW01000001.1"/>
</dbReference>
<reference evidence="2 3" key="1">
    <citation type="submission" date="2015-01" db="EMBL/GenBank/DDBJ databases">
        <authorList>
            <person name="Pelicic Vladimir"/>
        </authorList>
    </citation>
    <scope>NUCLEOTIDE SEQUENCE [LARGE SCALE GENOMIC DNA]</scope>
    <source>
        <strain evidence="2 3">2908</strain>
    </source>
</reference>
<name>A0A0B7GL20_STRSA</name>
<organism evidence="2 3">
    <name type="scientific">Streptococcus sanguinis</name>
    <dbReference type="NCBI Taxonomy" id="1305"/>
    <lineage>
        <taxon>Bacteria</taxon>
        <taxon>Bacillati</taxon>
        <taxon>Bacillota</taxon>
        <taxon>Bacilli</taxon>
        <taxon>Lactobacillales</taxon>
        <taxon>Streptococcaceae</taxon>
        <taxon>Streptococcus</taxon>
    </lineage>
</organism>
<dbReference type="AlphaFoldDB" id="A0A0B7GL20"/>
<gene>
    <name evidence="2" type="ORF">SSV_0120</name>
</gene>
<keyword evidence="1" id="KW-0812">Transmembrane</keyword>
<evidence type="ECO:0000313" key="2">
    <source>
        <dbReference type="EMBL" id="CEL89453.1"/>
    </source>
</evidence>
<accession>A0A0B7GL20</accession>